<evidence type="ECO:0000256" key="2">
    <source>
        <dbReference type="ARBA" id="ARBA00023054"/>
    </source>
</evidence>
<proteinExistence type="inferred from homology"/>
<keyword evidence="2 3" id="KW-0175">Coiled coil</keyword>
<dbReference type="Pfam" id="PF00261">
    <property type="entry name" value="Tropomyosin"/>
    <property type="match status" value="1"/>
</dbReference>
<dbReference type="Gene3D" id="1.20.5.340">
    <property type="match status" value="1"/>
</dbReference>
<evidence type="ECO:0000256" key="1">
    <source>
        <dbReference type="ARBA" id="ARBA00009036"/>
    </source>
</evidence>
<feature type="coiled-coil region" evidence="3">
    <location>
        <begin position="1"/>
        <end position="77"/>
    </location>
</feature>
<keyword evidence="6" id="KW-1185">Reference proteome</keyword>
<protein>
    <recommendedName>
        <fullName evidence="7">Tropomyosin</fullName>
    </recommendedName>
</protein>
<dbReference type="EMBL" id="JAWJWF010000006">
    <property type="protein sequence ID" value="KAK6631424.1"/>
    <property type="molecule type" value="Genomic_DNA"/>
</dbReference>
<comment type="caution">
    <text evidence="5">The sequence shown here is derived from an EMBL/GenBank/DDBJ whole genome shotgun (WGS) entry which is preliminary data.</text>
</comment>
<dbReference type="SUPFAM" id="SSF57997">
    <property type="entry name" value="Tropomyosin"/>
    <property type="match status" value="1"/>
</dbReference>
<dbReference type="InterPro" id="IPR000533">
    <property type="entry name" value="Tropomyosin"/>
</dbReference>
<evidence type="ECO:0000313" key="6">
    <source>
        <dbReference type="Proteomes" id="UP001359485"/>
    </source>
</evidence>
<evidence type="ECO:0000313" key="5">
    <source>
        <dbReference type="EMBL" id="KAK6631424.1"/>
    </source>
</evidence>
<comment type="similarity">
    <text evidence="1">Belongs to the tropomyosin family.</text>
</comment>
<reference evidence="5 6" key="1">
    <citation type="submission" date="2023-09" db="EMBL/GenBank/DDBJ databases">
        <title>Genomes of two closely related lineages of the louse Polyplax serrata with different host specificities.</title>
        <authorList>
            <person name="Martinu J."/>
            <person name="Tarabai H."/>
            <person name="Stefka J."/>
            <person name="Hypsa V."/>
        </authorList>
    </citation>
    <scope>NUCLEOTIDE SEQUENCE [LARGE SCALE GENOMIC DNA]</scope>
    <source>
        <strain evidence="5">98ZLc_SE</strain>
    </source>
</reference>
<organism evidence="5 6">
    <name type="scientific">Polyplax serrata</name>
    <name type="common">Common mouse louse</name>
    <dbReference type="NCBI Taxonomy" id="468196"/>
    <lineage>
        <taxon>Eukaryota</taxon>
        <taxon>Metazoa</taxon>
        <taxon>Ecdysozoa</taxon>
        <taxon>Arthropoda</taxon>
        <taxon>Hexapoda</taxon>
        <taxon>Insecta</taxon>
        <taxon>Pterygota</taxon>
        <taxon>Neoptera</taxon>
        <taxon>Paraneoptera</taxon>
        <taxon>Psocodea</taxon>
        <taxon>Troctomorpha</taxon>
        <taxon>Phthiraptera</taxon>
        <taxon>Anoplura</taxon>
        <taxon>Polyplacidae</taxon>
        <taxon>Polyplax</taxon>
    </lineage>
</organism>
<evidence type="ECO:0008006" key="7">
    <source>
        <dbReference type="Google" id="ProtNLM"/>
    </source>
</evidence>
<evidence type="ECO:0000256" key="3">
    <source>
        <dbReference type="SAM" id="Coils"/>
    </source>
</evidence>
<dbReference type="Proteomes" id="UP001359485">
    <property type="component" value="Unassembled WGS sequence"/>
</dbReference>
<sequence length="203" mass="22778">MDAIKKKMQAMKLEKDNAMDRAQMCEQQAKDANLRAEKAEEEARSLQKKIQQIENELDQTQEQLMQVNAKLEEKDKALQNVSVDQITLVSSCEGPTVSPTLLARNLPGIWGDPGGSVQAFGPKPVLSSRVRGFGRRTLRMTEQYRTREDKKLSHLSLGKVWLHRVYSFAKCLSGPERSSRFSTSLTPGMFNETRGEVGRPVAA</sequence>
<dbReference type="PANTHER" id="PTHR19269">
    <property type="entry name" value="TROPOMYOSIN"/>
    <property type="match status" value="1"/>
</dbReference>
<name>A0ABR1AYM7_POLSC</name>
<evidence type="ECO:0000256" key="4">
    <source>
        <dbReference type="SAM" id="MobiDB-lite"/>
    </source>
</evidence>
<feature type="region of interest" description="Disordered" evidence="4">
    <location>
        <begin position="176"/>
        <end position="203"/>
    </location>
</feature>
<accession>A0ABR1AYM7</accession>
<gene>
    <name evidence="5" type="ORF">RUM44_005951</name>
</gene>